<dbReference type="GeneID" id="30306347"/>
<dbReference type="Proteomes" id="UP000240920">
    <property type="component" value="Segment"/>
</dbReference>
<dbReference type="RefSeq" id="YP_009321320.1">
    <property type="nucleotide sequence ID" value="NC_031906.1"/>
</dbReference>
<accession>A0A1D8KIS2</accession>
<dbReference type="Proteomes" id="UP000204537">
    <property type="component" value="Segment"/>
</dbReference>
<evidence type="ECO:0000313" key="1">
    <source>
        <dbReference type="EMBL" id="AOV58562.1"/>
    </source>
</evidence>
<dbReference type="KEGG" id="vg:30306347"/>
<dbReference type="EMBL" id="KU686199">
    <property type="protein sequence ID" value="AOV59040.1"/>
    <property type="molecule type" value="Genomic_DNA"/>
</dbReference>
<organism evidence="1 4">
    <name type="scientific">Synechococcus phage S-CAM3</name>
    <dbReference type="NCBI Taxonomy" id="1883366"/>
    <lineage>
        <taxon>Viruses</taxon>
        <taxon>Duplodnaviria</taxon>
        <taxon>Heunggongvirae</taxon>
        <taxon>Uroviricota</taxon>
        <taxon>Caudoviricetes</taxon>
        <taxon>Pantevenvirales</taxon>
        <taxon>Kyanoviridae</taxon>
        <taxon>Charybdisvirus</taxon>
        <taxon>Charybdisvirus scam3</taxon>
    </lineage>
</organism>
<keyword evidence="3" id="KW-1185">Reference proteome</keyword>
<reference evidence="3 4" key="1">
    <citation type="journal article" date="2016" name="Virology">
        <title>The genomic content and context of auxiliary metabolic genes in marine cyanomyoviruses.</title>
        <authorList>
            <person name="Crummett L.T."/>
            <person name="Puxty R.J."/>
            <person name="Weihe C."/>
            <person name="Marston M.F."/>
            <person name="Martiny J.B."/>
        </authorList>
    </citation>
    <scope>NUCLEOTIDE SEQUENCE [LARGE SCALE GENOMIC DNA]</scope>
    <source>
        <strain evidence="1">0808SB25</strain>
        <strain evidence="2">1010CC42</strain>
    </source>
</reference>
<dbReference type="EMBL" id="KU686197">
    <property type="protein sequence ID" value="AOV58562.1"/>
    <property type="molecule type" value="Genomic_DNA"/>
</dbReference>
<proteinExistence type="predicted"/>
<gene>
    <name evidence="2" type="ORF">C421010_057</name>
    <name evidence="1" type="ORF">S250808_057</name>
</gene>
<sequence length="62" mass="7398">MSINATDLMTEQLKQHLSVPENRLKYVFDFLHNHGPDFVDYKKCYDSIAEWSDKLDYSEAHY</sequence>
<name>A0A1D8KIS2_9CAUD</name>
<evidence type="ECO:0000313" key="4">
    <source>
        <dbReference type="Proteomes" id="UP000240920"/>
    </source>
</evidence>
<protein>
    <submittedName>
        <fullName evidence="1">Uncharacterized protein</fullName>
    </submittedName>
</protein>
<evidence type="ECO:0000313" key="2">
    <source>
        <dbReference type="EMBL" id="AOV59040.1"/>
    </source>
</evidence>
<evidence type="ECO:0000313" key="3">
    <source>
        <dbReference type="Proteomes" id="UP000204537"/>
    </source>
</evidence>